<comment type="caution">
    <text evidence="7">The sequence shown here is derived from an EMBL/GenBank/DDBJ whole genome shotgun (WGS) entry which is preliminary data.</text>
</comment>
<reference evidence="7 8" key="1">
    <citation type="submission" date="2023-12" db="EMBL/GenBank/DDBJ databases">
        <title>Description of new species of Mycobacterium terrae complex isolated from sewage at the Sao Paulo Zoological Park Foundation in Brazil.</title>
        <authorList>
            <person name="Romagnoli C.L."/>
            <person name="Conceicao E.C."/>
            <person name="Machado E."/>
            <person name="Barreto L.B.P.F."/>
            <person name="Sharma A."/>
            <person name="Silva N.M."/>
            <person name="Marques L.E."/>
            <person name="Juliana M.A."/>
            <person name="Lourenco M.C.S."/>
            <person name="Digiampietri L.A."/>
            <person name="Suffys P.N."/>
            <person name="Viana-Niero C."/>
        </authorList>
    </citation>
    <scope>NUCLEOTIDE SEQUENCE [LARGE SCALE GENOMIC DNA]</scope>
    <source>
        <strain evidence="7 8">MYC123</strain>
    </source>
</reference>
<feature type="transmembrane region" description="Helical" evidence="6">
    <location>
        <begin position="6"/>
        <end position="27"/>
    </location>
</feature>
<evidence type="ECO:0000256" key="5">
    <source>
        <dbReference type="ARBA" id="ARBA00023136"/>
    </source>
</evidence>
<evidence type="ECO:0000256" key="2">
    <source>
        <dbReference type="ARBA" id="ARBA00022475"/>
    </source>
</evidence>
<dbReference type="InterPro" id="IPR038730">
    <property type="entry name" value="HyfE-like"/>
</dbReference>
<name>A0ABU5YIF1_9MYCO</name>
<feature type="transmembrane region" description="Helical" evidence="6">
    <location>
        <begin position="39"/>
        <end position="56"/>
    </location>
</feature>
<accession>A0ABU5YIF1</accession>
<keyword evidence="8" id="KW-1185">Reference proteome</keyword>
<dbReference type="Proteomes" id="UP001299046">
    <property type="component" value="Unassembled WGS sequence"/>
</dbReference>
<keyword evidence="5 6" id="KW-0472">Membrane</keyword>
<evidence type="ECO:0000313" key="7">
    <source>
        <dbReference type="EMBL" id="MEB3049616.1"/>
    </source>
</evidence>
<gene>
    <name evidence="7" type="ORF">KV112_07700</name>
</gene>
<feature type="transmembrane region" description="Helical" evidence="6">
    <location>
        <begin position="62"/>
        <end position="83"/>
    </location>
</feature>
<feature type="transmembrane region" description="Helical" evidence="6">
    <location>
        <begin position="190"/>
        <end position="210"/>
    </location>
</feature>
<keyword evidence="4 6" id="KW-1133">Transmembrane helix</keyword>
<evidence type="ECO:0000313" key="8">
    <source>
        <dbReference type="Proteomes" id="UP001299046"/>
    </source>
</evidence>
<sequence>MNDAWIDYVNMLDLAAGGVLLAAVLAVWRRDLSAIVRRLLVAQGLALAAIPMIRGVHDQDQALVMVGIAVLAVRAVLLPWLLARALGAERKERREAAPLVSNGASLLVVTALVVAAFTITQPVIALAPSTATNAAPAAIATVLIALFMMATRRNAISQAVGLLMLDNGIAATAFLLTAGVPLIVELGASLDVLFVLIVLGVLTGQLRNAFGGVDLDLLRELRD</sequence>
<evidence type="ECO:0000256" key="6">
    <source>
        <dbReference type="SAM" id="Phobius"/>
    </source>
</evidence>
<comment type="subcellular location">
    <subcellularLocation>
        <location evidence="1">Cell membrane</location>
        <topology evidence="1">Multi-pass membrane protein</topology>
    </subcellularLocation>
</comment>
<evidence type="ECO:0000256" key="3">
    <source>
        <dbReference type="ARBA" id="ARBA00022692"/>
    </source>
</evidence>
<protein>
    <recommendedName>
        <fullName evidence="9">Hydrogenase</fullName>
    </recommendedName>
</protein>
<proteinExistence type="predicted"/>
<evidence type="ECO:0000256" key="1">
    <source>
        <dbReference type="ARBA" id="ARBA00004651"/>
    </source>
</evidence>
<feature type="transmembrane region" description="Helical" evidence="6">
    <location>
        <begin position="133"/>
        <end position="150"/>
    </location>
</feature>
<feature type="transmembrane region" description="Helical" evidence="6">
    <location>
        <begin position="162"/>
        <end position="184"/>
    </location>
</feature>
<dbReference type="EMBL" id="JAYJJT010000007">
    <property type="protein sequence ID" value="MEB3049616.1"/>
    <property type="molecule type" value="Genomic_DNA"/>
</dbReference>
<organism evidence="7 8">
    <name type="scientific">[Mycobacterium] zoologicum</name>
    <dbReference type="NCBI Taxonomy" id="2872311"/>
    <lineage>
        <taxon>Bacteria</taxon>
        <taxon>Bacillati</taxon>
        <taxon>Actinomycetota</taxon>
        <taxon>Actinomycetes</taxon>
        <taxon>Mycobacteriales</taxon>
        <taxon>Mycobacteriaceae</taxon>
        <taxon>Mycolicibacter</taxon>
    </lineage>
</organism>
<dbReference type="PANTHER" id="PTHR38601">
    <property type="entry name" value="HYDROGENASE-4 COMPONENT E"/>
    <property type="match status" value="1"/>
</dbReference>
<dbReference type="RefSeq" id="WP_224861213.1">
    <property type="nucleotide sequence ID" value="NZ_JAYJJS010000012.1"/>
</dbReference>
<keyword evidence="3 6" id="KW-0812">Transmembrane</keyword>
<evidence type="ECO:0008006" key="9">
    <source>
        <dbReference type="Google" id="ProtNLM"/>
    </source>
</evidence>
<feature type="transmembrane region" description="Helical" evidence="6">
    <location>
        <begin position="104"/>
        <end position="127"/>
    </location>
</feature>
<dbReference type="PANTHER" id="PTHR38601:SF1">
    <property type="entry name" value="HYDROGENASE-4 COMPONENT E"/>
    <property type="match status" value="1"/>
</dbReference>
<evidence type="ECO:0000256" key="4">
    <source>
        <dbReference type="ARBA" id="ARBA00022989"/>
    </source>
</evidence>
<keyword evidence="2" id="KW-1003">Cell membrane</keyword>